<dbReference type="Proteomes" id="UP000326687">
    <property type="component" value="Unassembled WGS sequence"/>
</dbReference>
<accession>A0A5N3RZQ2</accession>
<dbReference type="EMBL" id="VXDD01000007">
    <property type="protein sequence ID" value="KAB0299152.1"/>
    <property type="molecule type" value="Genomic_DNA"/>
</dbReference>
<evidence type="ECO:0000313" key="1">
    <source>
        <dbReference type="EMBL" id="KAB0299141.1"/>
    </source>
</evidence>
<evidence type="ECO:0000313" key="2">
    <source>
        <dbReference type="EMBL" id="KAB0299152.1"/>
    </source>
</evidence>
<dbReference type="Pfam" id="PF06504">
    <property type="entry name" value="RepC"/>
    <property type="match status" value="1"/>
</dbReference>
<name>A0A5N3RZQ2_9VIBR</name>
<proteinExistence type="predicted"/>
<comment type="caution">
    <text evidence="1">The sequence shown here is derived from an EMBL/GenBank/DDBJ whole genome shotgun (WGS) entry which is preliminary data.</text>
</comment>
<reference evidence="1 3" key="1">
    <citation type="submission" date="2019-09" db="EMBL/GenBank/DDBJ databases">
        <title>Vibrio Fortis S7-72.</title>
        <authorList>
            <person name="Das S.K."/>
        </authorList>
    </citation>
    <scope>NUCLEOTIDE SEQUENCE [LARGE SCALE GENOMIC DNA]</scope>
    <source>
        <strain evidence="1 3">S7-72</strain>
    </source>
</reference>
<dbReference type="InterPro" id="IPR010522">
    <property type="entry name" value="RepC_bac"/>
</dbReference>
<dbReference type="AlphaFoldDB" id="A0A5N3RZQ2"/>
<protein>
    <recommendedName>
        <fullName evidence="4">Replication protein</fullName>
    </recommendedName>
</protein>
<gene>
    <name evidence="1" type="ORF">F2Z80_25215</name>
    <name evidence="2" type="ORF">F2Z80_25275</name>
</gene>
<dbReference type="EMBL" id="VXDD01000007">
    <property type="protein sequence ID" value="KAB0299141.1"/>
    <property type="molecule type" value="Genomic_DNA"/>
</dbReference>
<evidence type="ECO:0008006" key="4">
    <source>
        <dbReference type="Google" id="ProtNLM"/>
    </source>
</evidence>
<evidence type="ECO:0000313" key="3">
    <source>
        <dbReference type="Proteomes" id="UP000326687"/>
    </source>
</evidence>
<organism evidence="1 3">
    <name type="scientific">Vibrio fortis</name>
    <dbReference type="NCBI Taxonomy" id="212667"/>
    <lineage>
        <taxon>Bacteria</taxon>
        <taxon>Pseudomonadati</taxon>
        <taxon>Pseudomonadota</taxon>
        <taxon>Gammaproteobacteria</taxon>
        <taxon>Vibrionales</taxon>
        <taxon>Vibrionaceae</taxon>
        <taxon>Vibrio</taxon>
    </lineage>
</organism>
<sequence length="317" mass="36317">MTRENTAMGDRMTIRHIAARQHPRLFYSDIFTPISAGRRKKAVEWIREFEDVTVTIRMFNQLDVADQDLMLCILSIARSHVNTMDQKEYLVNPARTPEGLKSELKGYKPSQRAKLSIERLPTLNIKTTCNELLTDIGRSTGGSDYKWLISSLKRLSSTSFFLENKKEIFGGSNMLSFNMDKDTNEVSIHINALSAHSIWAPFGDYIYSDRRERHTLDSDLARALHDKLCARVRAGEKNRRLKADELLSLIYNDSRDVKKAESEDKDTVKKRLSKRRGQLMVAIKQVNKLPLWNIETDGRGAKLALVVSRKKTRTAKS</sequence>